<keyword evidence="2" id="KW-1185">Reference proteome</keyword>
<dbReference type="Proteomes" id="UP000567293">
    <property type="component" value="Unassembled WGS sequence"/>
</dbReference>
<dbReference type="AlphaFoldDB" id="A0A7V8NV38"/>
<gene>
    <name evidence="1" type="ORF">HRJ53_24045</name>
</gene>
<name>A0A7V8NV38_9BACT</name>
<accession>A0A7V8NV38</accession>
<evidence type="ECO:0000313" key="2">
    <source>
        <dbReference type="Proteomes" id="UP000567293"/>
    </source>
</evidence>
<comment type="caution">
    <text evidence="1">The sequence shown here is derived from an EMBL/GenBank/DDBJ whole genome shotgun (WGS) entry which is preliminary data.</text>
</comment>
<dbReference type="EMBL" id="JACDQQ010002321">
    <property type="protein sequence ID" value="MBA0088068.1"/>
    <property type="molecule type" value="Genomic_DNA"/>
</dbReference>
<protein>
    <submittedName>
        <fullName evidence="1">Uncharacterized protein</fullName>
    </submittedName>
</protein>
<evidence type="ECO:0000313" key="1">
    <source>
        <dbReference type="EMBL" id="MBA0088068.1"/>
    </source>
</evidence>
<sequence length="47" mass="5241">MTATERVENKMNQPPENQIIDEVGEHKTGKGFHVFALEWHSPVHGGG</sequence>
<organism evidence="1 2">
    <name type="scientific">Candidatus Acidiferrum panamense</name>
    <dbReference type="NCBI Taxonomy" id="2741543"/>
    <lineage>
        <taxon>Bacteria</taxon>
        <taxon>Pseudomonadati</taxon>
        <taxon>Acidobacteriota</taxon>
        <taxon>Terriglobia</taxon>
        <taxon>Candidatus Acidiferrales</taxon>
        <taxon>Candidatus Acidiferrum</taxon>
    </lineage>
</organism>
<proteinExistence type="predicted"/>
<reference evidence="1" key="1">
    <citation type="submission" date="2020-06" db="EMBL/GenBank/DDBJ databases">
        <title>Legume-microbial interactions unlock mineral nutrients during tropical forest succession.</title>
        <authorList>
            <person name="Epihov D.Z."/>
        </authorList>
    </citation>
    <scope>NUCLEOTIDE SEQUENCE [LARGE SCALE GENOMIC DNA]</scope>
    <source>
        <strain evidence="1">Pan2503</strain>
    </source>
</reference>